<reference evidence="1" key="1">
    <citation type="journal article" date="2015" name="Nature">
        <title>Complex archaea that bridge the gap between prokaryotes and eukaryotes.</title>
        <authorList>
            <person name="Spang A."/>
            <person name="Saw J.H."/>
            <person name="Jorgensen S.L."/>
            <person name="Zaremba-Niedzwiedzka K."/>
            <person name="Martijn J."/>
            <person name="Lind A.E."/>
            <person name="van Eijk R."/>
            <person name="Schleper C."/>
            <person name="Guy L."/>
            <person name="Ettema T.J."/>
        </authorList>
    </citation>
    <scope>NUCLEOTIDE SEQUENCE</scope>
</reference>
<gene>
    <name evidence="1" type="ORF">LCGC14_2519710</name>
</gene>
<dbReference type="PROSITE" id="PS51257">
    <property type="entry name" value="PROKAR_LIPOPROTEIN"/>
    <property type="match status" value="1"/>
</dbReference>
<accession>A0A0F9DQ16</accession>
<organism evidence="1">
    <name type="scientific">marine sediment metagenome</name>
    <dbReference type="NCBI Taxonomy" id="412755"/>
    <lineage>
        <taxon>unclassified sequences</taxon>
        <taxon>metagenomes</taxon>
        <taxon>ecological metagenomes</taxon>
    </lineage>
</organism>
<sequence length="132" mass="14398">MRTTLPAIAASSLVLGGCVGSPTGPDPPELTHPAEMDMQGAINCAADALGTRELELWFWYDREWITLEDGRLAFVACRAGLQSRVVKCDHRWVLESAHLERVETAAHEVAHVAGDYEEPPLETMAQALAVCK</sequence>
<evidence type="ECO:0008006" key="2">
    <source>
        <dbReference type="Google" id="ProtNLM"/>
    </source>
</evidence>
<protein>
    <recommendedName>
        <fullName evidence="2">Lipoprotein</fullName>
    </recommendedName>
</protein>
<dbReference type="AlphaFoldDB" id="A0A0F9DQ16"/>
<comment type="caution">
    <text evidence="1">The sequence shown here is derived from an EMBL/GenBank/DDBJ whole genome shotgun (WGS) entry which is preliminary data.</text>
</comment>
<name>A0A0F9DQ16_9ZZZZ</name>
<dbReference type="EMBL" id="LAZR01040617">
    <property type="protein sequence ID" value="KKL14048.1"/>
    <property type="molecule type" value="Genomic_DNA"/>
</dbReference>
<proteinExistence type="predicted"/>
<evidence type="ECO:0000313" key="1">
    <source>
        <dbReference type="EMBL" id="KKL14048.1"/>
    </source>
</evidence>